<reference evidence="2" key="2">
    <citation type="submission" date="2004-02" db="EMBL/GenBank/DDBJ databases">
        <authorList>
            <consortium name="Genoscope"/>
            <consortium name="Whitehead Institute Centre for Genome Research"/>
        </authorList>
    </citation>
    <scope>NUCLEOTIDE SEQUENCE</scope>
</reference>
<dbReference type="KEGG" id="tng:GSTEN00018403G001"/>
<evidence type="ECO:0000313" key="2">
    <source>
        <dbReference type="EMBL" id="CAG00092.1"/>
    </source>
</evidence>
<keyword evidence="1" id="KW-0812">Transmembrane</keyword>
<name>Q4SGZ0_TETNG</name>
<reference evidence="2" key="1">
    <citation type="journal article" date="2004" name="Nature">
        <title>Genome duplication in the teleost fish Tetraodon nigroviridis reveals the early vertebrate proto-karyotype.</title>
        <authorList>
            <person name="Jaillon O."/>
            <person name="Aury J.-M."/>
            <person name="Brunet F."/>
            <person name="Petit J.-L."/>
            <person name="Stange-Thomann N."/>
            <person name="Mauceli E."/>
            <person name="Bouneau L."/>
            <person name="Fischer C."/>
            <person name="Ozouf-Costaz C."/>
            <person name="Bernot A."/>
            <person name="Nicaud S."/>
            <person name="Jaffe D."/>
            <person name="Fisher S."/>
            <person name="Lutfalla G."/>
            <person name="Dossat C."/>
            <person name="Segurens B."/>
            <person name="Dasilva C."/>
            <person name="Salanoubat M."/>
            <person name="Levy M."/>
            <person name="Boudet N."/>
            <person name="Castellano S."/>
            <person name="Anthouard V."/>
            <person name="Jubin C."/>
            <person name="Castelli V."/>
            <person name="Katinka M."/>
            <person name="Vacherie B."/>
            <person name="Biemont C."/>
            <person name="Skalli Z."/>
            <person name="Cattolico L."/>
            <person name="Poulain J."/>
            <person name="De Berardinis V."/>
            <person name="Cruaud C."/>
            <person name="Duprat S."/>
            <person name="Brottier P."/>
            <person name="Coutanceau J.-P."/>
            <person name="Gouzy J."/>
            <person name="Parra G."/>
            <person name="Lardier G."/>
            <person name="Chapple C."/>
            <person name="McKernan K.J."/>
            <person name="McEwan P."/>
            <person name="Bosak S."/>
            <person name="Kellis M."/>
            <person name="Volff J.-N."/>
            <person name="Guigo R."/>
            <person name="Zody M.C."/>
            <person name="Mesirov J."/>
            <person name="Lindblad-Toh K."/>
            <person name="Birren B."/>
            <person name="Nusbaum C."/>
            <person name="Kahn D."/>
            <person name="Robinson-Rechavi M."/>
            <person name="Laudet V."/>
            <person name="Schachter V."/>
            <person name="Quetier F."/>
            <person name="Saurin W."/>
            <person name="Scarpelli C."/>
            <person name="Wincker P."/>
            <person name="Lander E.S."/>
            <person name="Weissenbach J."/>
            <person name="Roest Crollius H."/>
        </authorList>
    </citation>
    <scope>NUCLEOTIDE SEQUENCE [LARGE SCALE GENOMIC DNA]</scope>
</reference>
<dbReference type="AlphaFoldDB" id="Q4SGZ0"/>
<organism evidence="2">
    <name type="scientific">Tetraodon nigroviridis</name>
    <name type="common">Spotted green pufferfish</name>
    <name type="synonym">Chelonodon nigroviridis</name>
    <dbReference type="NCBI Taxonomy" id="99883"/>
    <lineage>
        <taxon>Eukaryota</taxon>
        <taxon>Metazoa</taxon>
        <taxon>Chordata</taxon>
        <taxon>Craniata</taxon>
        <taxon>Vertebrata</taxon>
        <taxon>Euteleostomi</taxon>
        <taxon>Actinopterygii</taxon>
        <taxon>Neopterygii</taxon>
        <taxon>Teleostei</taxon>
        <taxon>Neoteleostei</taxon>
        <taxon>Acanthomorphata</taxon>
        <taxon>Eupercaria</taxon>
        <taxon>Tetraodontiformes</taxon>
        <taxon>Tetradontoidea</taxon>
        <taxon>Tetraodontidae</taxon>
        <taxon>Tetraodon</taxon>
    </lineage>
</organism>
<dbReference type="EMBL" id="CAAE01014590">
    <property type="protein sequence ID" value="CAG00092.1"/>
    <property type="molecule type" value="Genomic_DNA"/>
</dbReference>
<sequence>MSRSKTVTNDEAFHQWLAWYAEILYGEISLIISRWVCCLALCFFFFFFFAAGLLSLFYPKFVSRGKTSLAGDVPVGLAGECLCHPRVLHASELIMIPRPAIMLNPNKYEIKLC</sequence>
<gene>
    <name evidence="2" type="ORF">GSTENG00018403001</name>
</gene>
<comment type="caution">
    <text evidence="2">The sequence shown here is derived from an EMBL/GenBank/DDBJ whole genome shotgun (WGS) entry which is preliminary data.</text>
</comment>
<feature type="transmembrane region" description="Helical" evidence="1">
    <location>
        <begin position="32"/>
        <end position="58"/>
    </location>
</feature>
<keyword evidence="1" id="KW-0472">Membrane</keyword>
<protein>
    <submittedName>
        <fullName evidence="2">(spotted green pufferfish) hypothetical protein</fullName>
    </submittedName>
</protein>
<keyword evidence="1" id="KW-1133">Transmembrane helix</keyword>
<evidence type="ECO:0000256" key="1">
    <source>
        <dbReference type="SAM" id="Phobius"/>
    </source>
</evidence>
<accession>Q4SGZ0</accession>
<proteinExistence type="predicted"/>